<dbReference type="InterPro" id="IPR013766">
    <property type="entry name" value="Thioredoxin_domain"/>
</dbReference>
<dbReference type="PANTHER" id="PTHR42852">
    <property type="entry name" value="THIOL:DISULFIDE INTERCHANGE PROTEIN DSBE"/>
    <property type="match status" value="1"/>
</dbReference>
<dbReference type="Pfam" id="PF00578">
    <property type="entry name" value="AhpC-TSA"/>
    <property type="match status" value="1"/>
</dbReference>
<reference evidence="4" key="1">
    <citation type="journal article" date="2019" name="Int. J. Syst. Evol. Microbiol.">
        <title>The Global Catalogue of Microorganisms (GCM) 10K type strain sequencing project: providing services to taxonomists for standard genome sequencing and annotation.</title>
        <authorList>
            <consortium name="The Broad Institute Genomics Platform"/>
            <consortium name="The Broad Institute Genome Sequencing Center for Infectious Disease"/>
            <person name="Wu L."/>
            <person name="Ma J."/>
        </authorList>
    </citation>
    <scope>NUCLEOTIDE SEQUENCE [LARGE SCALE GENOMIC DNA]</scope>
    <source>
        <strain evidence="4">NBRC 111980</strain>
    </source>
</reference>
<comment type="caution">
    <text evidence="3">The sequence shown here is derived from an EMBL/GenBank/DDBJ whole genome shotgun (WGS) entry which is preliminary data.</text>
</comment>
<dbReference type="Gene3D" id="3.40.30.10">
    <property type="entry name" value="Glutaredoxin"/>
    <property type="match status" value="1"/>
</dbReference>
<dbReference type="RefSeq" id="WP_284320519.1">
    <property type="nucleotide sequence ID" value="NZ_BSOB01000012.1"/>
</dbReference>
<evidence type="ECO:0000313" key="4">
    <source>
        <dbReference type="Proteomes" id="UP001156670"/>
    </source>
</evidence>
<dbReference type="SUPFAM" id="SSF52833">
    <property type="entry name" value="Thioredoxin-like"/>
    <property type="match status" value="1"/>
</dbReference>
<evidence type="ECO:0000259" key="2">
    <source>
        <dbReference type="PROSITE" id="PS51352"/>
    </source>
</evidence>
<dbReference type="PROSITE" id="PS00194">
    <property type="entry name" value="THIOREDOXIN_1"/>
    <property type="match status" value="1"/>
</dbReference>
<sequence length="158" mass="17322">MLCLIALPTFANDLVVGQPAPAITLTTLDGKHIALSDLRGKVVIVTFWATWCGPCREELPLLSRYASEHAKDGLVVLGFSLDEPDSLDQVHKVASTLSFPVGLLGDPHVAGYGRIWHLPVSFTIDRDGKLVDNGWKDKQPVWTQERLDRIVTPLLGNS</sequence>
<feature type="domain" description="Thioredoxin" evidence="2">
    <location>
        <begin position="14"/>
        <end position="156"/>
    </location>
</feature>
<dbReference type="InterPro" id="IPR017937">
    <property type="entry name" value="Thioredoxin_CS"/>
</dbReference>
<dbReference type="InterPro" id="IPR000866">
    <property type="entry name" value="AhpC/TSA"/>
</dbReference>
<dbReference type="PANTHER" id="PTHR42852:SF13">
    <property type="entry name" value="PROTEIN DIPZ"/>
    <property type="match status" value="1"/>
</dbReference>
<dbReference type="InterPro" id="IPR050553">
    <property type="entry name" value="Thioredoxin_ResA/DsbE_sf"/>
</dbReference>
<name>A0ABQ5XM55_9GAMM</name>
<dbReference type="EMBL" id="BSOB01000012">
    <property type="protein sequence ID" value="GLQ92780.1"/>
    <property type="molecule type" value="Genomic_DNA"/>
</dbReference>
<evidence type="ECO:0000313" key="3">
    <source>
        <dbReference type="EMBL" id="GLQ92780.1"/>
    </source>
</evidence>
<keyword evidence="4" id="KW-1185">Reference proteome</keyword>
<keyword evidence="1" id="KW-0676">Redox-active center</keyword>
<organism evidence="3 4">
    <name type="scientific">Dyella acidisoli</name>
    <dbReference type="NCBI Taxonomy" id="1867834"/>
    <lineage>
        <taxon>Bacteria</taxon>
        <taxon>Pseudomonadati</taxon>
        <taxon>Pseudomonadota</taxon>
        <taxon>Gammaproteobacteria</taxon>
        <taxon>Lysobacterales</taxon>
        <taxon>Rhodanobacteraceae</taxon>
        <taxon>Dyella</taxon>
    </lineage>
</organism>
<protein>
    <recommendedName>
        <fullName evidence="2">Thioredoxin domain-containing protein</fullName>
    </recommendedName>
</protein>
<proteinExistence type="predicted"/>
<accession>A0ABQ5XM55</accession>
<evidence type="ECO:0000256" key="1">
    <source>
        <dbReference type="ARBA" id="ARBA00023284"/>
    </source>
</evidence>
<dbReference type="PROSITE" id="PS51352">
    <property type="entry name" value="THIOREDOXIN_2"/>
    <property type="match status" value="1"/>
</dbReference>
<dbReference type="InterPro" id="IPR036249">
    <property type="entry name" value="Thioredoxin-like_sf"/>
</dbReference>
<dbReference type="CDD" id="cd02966">
    <property type="entry name" value="TlpA_like_family"/>
    <property type="match status" value="1"/>
</dbReference>
<dbReference type="Proteomes" id="UP001156670">
    <property type="component" value="Unassembled WGS sequence"/>
</dbReference>
<gene>
    <name evidence="3" type="ORF">GCM10007901_17310</name>
</gene>